<organism evidence="2 3">
    <name type="scientific">Marasmius tenuissimus</name>
    <dbReference type="NCBI Taxonomy" id="585030"/>
    <lineage>
        <taxon>Eukaryota</taxon>
        <taxon>Fungi</taxon>
        <taxon>Dikarya</taxon>
        <taxon>Basidiomycota</taxon>
        <taxon>Agaricomycotina</taxon>
        <taxon>Agaricomycetes</taxon>
        <taxon>Agaricomycetidae</taxon>
        <taxon>Agaricales</taxon>
        <taxon>Marasmiineae</taxon>
        <taxon>Marasmiaceae</taxon>
        <taxon>Marasmius</taxon>
    </lineage>
</organism>
<dbReference type="EMBL" id="JBBXMP010000262">
    <property type="protein sequence ID" value="KAL0058929.1"/>
    <property type="molecule type" value="Genomic_DNA"/>
</dbReference>
<comment type="caution">
    <text evidence="2">The sequence shown here is derived from an EMBL/GenBank/DDBJ whole genome shotgun (WGS) entry which is preliminary data.</text>
</comment>
<sequence length="226" mass="26864">MSRPKLYTTEAQRREANRIKNKRFYDQNRLKILDSKHNKRVQERHAQEQDEIQERKKRRERSNREKKGGLTTGIEPLEESISPTPVNIEKEIEDRLEALKGQYQTRVPSGQRQFLHDLSQEALQWKHSQRGAIMTRPLSPSPVIAAKKAIDSMLDEYHDLANYYFDCLHKRKGQVWEEKREVFWAFEEVLSKMLSVLDNMNELLALDGYNPSLEDFSDLYIHQFQY</sequence>
<evidence type="ECO:0000313" key="2">
    <source>
        <dbReference type="EMBL" id="KAL0058929.1"/>
    </source>
</evidence>
<dbReference type="Proteomes" id="UP001437256">
    <property type="component" value="Unassembled WGS sequence"/>
</dbReference>
<reference evidence="2 3" key="1">
    <citation type="submission" date="2024-05" db="EMBL/GenBank/DDBJ databases">
        <title>A draft genome resource for the thread blight pathogen Marasmius tenuissimus strain MS-2.</title>
        <authorList>
            <person name="Yulfo-Soto G.E."/>
            <person name="Baruah I.K."/>
            <person name="Amoako-Attah I."/>
            <person name="Bukari Y."/>
            <person name="Meinhardt L.W."/>
            <person name="Bailey B.A."/>
            <person name="Cohen S.P."/>
        </authorList>
    </citation>
    <scope>NUCLEOTIDE SEQUENCE [LARGE SCALE GENOMIC DNA]</scope>
    <source>
        <strain evidence="2 3">MS-2</strain>
    </source>
</reference>
<accession>A0ABR2ZD63</accession>
<name>A0ABR2ZD63_9AGAR</name>
<feature type="region of interest" description="Disordered" evidence="1">
    <location>
        <begin position="1"/>
        <end position="78"/>
    </location>
</feature>
<keyword evidence="3" id="KW-1185">Reference proteome</keyword>
<feature type="compositionally biased region" description="Basic and acidic residues" evidence="1">
    <location>
        <begin position="11"/>
        <end position="54"/>
    </location>
</feature>
<proteinExistence type="predicted"/>
<evidence type="ECO:0000313" key="3">
    <source>
        <dbReference type="Proteomes" id="UP001437256"/>
    </source>
</evidence>
<protein>
    <submittedName>
        <fullName evidence="2">Uncharacterized protein</fullName>
    </submittedName>
</protein>
<gene>
    <name evidence="2" type="ORF">AAF712_014372</name>
</gene>
<evidence type="ECO:0000256" key="1">
    <source>
        <dbReference type="SAM" id="MobiDB-lite"/>
    </source>
</evidence>